<dbReference type="Gene3D" id="3.30.420.150">
    <property type="entry name" value="Exopolyphosphatase. Domain 2"/>
    <property type="match status" value="1"/>
</dbReference>
<dbReference type="SUPFAM" id="SSF53067">
    <property type="entry name" value="Actin-like ATPase domain"/>
    <property type="match status" value="2"/>
</dbReference>
<dbReference type="InParanoid" id="A0A263D7L3"/>
<dbReference type="FunCoup" id="A0A263D7L3">
    <property type="interactions" value="2"/>
</dbReference>
<dbReference type="PANTHER" id="PTHR30005">
    <property type="entry name" value="EXOPOLYPHOSPHATASE"/>
    <property type="match status" value="1"/>
</dbReference>
<comment type="caution">
    <text evidence="2">The sequence shown here is derived from an EMBL/GenBank/DDBJ whole genome shotgun (WGS) entry which is preliminary data.</text>
</comment>
<protein>
    <submittedName>
        <fullName evidence="2">Exopolyphosphatase</fullName>
    </submittedName>
</protein>
<dbReference type="InterPro" id="IPR050273">
    <property type="entry name" value="GppA/Ppx_hydrolase"/>
</dbReference>
<dbReference type="AlphaFoldDB" id="A0A263D7L3"/>
<evidence type="ECO:0000313" key="2">
    <source>
        <dbReference type="EMBL" id="OZM73557.1"/>
    </source>
</evidence>
<dbReference type="GO" id="GO:0016462">
    <property type="term" value="F:pyrophosphatase activity"/>
    <property type="evidence" value="ECO:0007669"/>
    <property type="project" value="TreeGrafter"/>
</dbReference>
<evidence type="ECO:0000259" key="1">
    <source>
        <dbReference type="Pfam" id="PF02541"/>
    </source>
</evidence>
<gene>
    <name evidence="2" type="ORF">CFN78_08450</name>
</gene>
<dbReference type="Proteomes" id="UP000242444">
    <property type="component" value="Unassembled WGS sequence"/>
</dbReference>
<feature type="domain" description="Ppx/GppA phosphatase N-terminal" evidence="1">
    <location>
        <begin position="28"/>
        <end position="314"/>
    </location>
</feature>
<dbReference type="Gene3D" id="3.30.420.40">
    <property type="match status" value="1"/>
</dbReference>
<reference evidence="2 3" key="1">
    <citation type="submission" date="2017-07" db="EMBL/GenBank/DDBJ databases">
        <title>Amycolatopsis antarcticus sp. nov., isolated from the surface of an Antarcticus brown macroalga.</title>
        <authorList>
            <person name="Wang J."/>
            <person name="Leiva S."/>
            <person name="Huang J."/>
            <person name="Huang Y."/>
        </authorList>
    </citation>
    <scope>NUCLEOTIDE SEQUENCE [LARGE SCALE GENOMIC DNA]</scope>
    <source>
        <strain evidence="2 3">AU-G6</strain>
    </source>
</reference>
<keyword evidence="3" id="KW-1185">Reference proteome</keyword>
<accession>A0A263D7L3</accession>
<dbReference type="PANTHER" id="PTHR30005:SF13">
    <property type="entry name" value="EXOPOLYPHOSPHATASE 2"/>
    <property type="match status" value="1"/>
</dbReference>
<dbReference type="InterPro" id="IPR043129">
    <property type="entry name" value="ATPase_NBD"/>
</dbReference>
<organism evidence="2 3">
    <name type="scientific">Amycolatopsis antarctica</name>
    <dbReference type="NCBI Taxonomy" id="1854586"/>
    <lineage>
        <taxon>Bacteria</taxon>
        <taxon>Bacillati</taxon>
        <taxon>Actinomycetota</taxon>
        <taxon>Actinomycetes</taxon>
        <taxon>Pseudonocardiales</taxon>
        <taxon>Pseudonocardiaceae</taxon>
        <taxon>Amycolatopsis</taxon>
    </lineage>
</organism>
<dbReference type="CDD" id="cd24119">
    <property type="entry name" value="ASKHA_NBD_MtPPX2-like"/>
    <property type="match status" value="1"/>
</dbReference>
<dbReference type="Pfam" id="PF02541">
    <property type="entry name" value="Ppx-GppA"/>
    <property type="match status" value="1"/>
</dbReference>
<sequence>MPRVAAIDCGTNSIRLLVAELTLRHDGTADLRDLHREMRVVRLGQGVDATGELAPEALERTRAALADYTTAARRKGVEKVRMVATSATRDARNRDEFFAMTRETLGVEAEVISGDEEARLSFTGAVGEQNPDDGPFLVVDVGGGSTELVLGNWDGLRAEVLAAKSVDIGCVRITERTLRSDPPAPGEISTAHALASDVLAEAFEAVDVSRARRWIGVAGTITTLSAVAQELTEYDAERTHLSTLTRADIDRTAERLLSVDHETRAANPVIHPGRVDVIGGGAVVVQVLAEQLAARGGPSDLVVSEHDILDGIALSLAG</sequence>
<dbReference type="InterPro" id="IPR003695">
    <property type="entry name" value="Ppx_GppA_N"/>
</dbReference>
<dbReference type="RefSeq" id="WP_094862074.1">
    <property type="nucleotide sequence ID" value="NZ_NKYE01000004.1"/>
</dbReference>
<evidence type="ECO:0000313" key="3">
    <source>
        <dbReference type="Proteomes" id="UP000242444"/>
    </source>
</evidence>
<dbReference type="OrthoDB" id="9793035at2"/>
<dbReference type="EMBL" id="NKYE01000004">
    <property type="protein sequence ID" value="OZM73557.1"/>
    <property type="molecule type" value="Genomic_DNA"/>
</dbReference>
<proteinExistence type="predicted"/>
<name>A0A263D7L3_9PSEU</name>